<name>A0ABU0PCH3_9MICO</name>
<evidence type="ECO:0000313" key="5">
    <source>
        <dbReference type="EMBL" id="MDQ0645028.1"/>
    </source>
</evidence>
<feature type="domain" description="Glycosyltransferase subfamily 4-like N-terminal" evidence="4">
    <location>
        <begin position="26"/>
        <end position="189"/>
    </location>
</feature>
<dbReference type="InterPro" id="IPR028098">
    <property type="entry name" value="Glyco_trans_4-like_N"/>
</dbReference>
<proteinExistence type="predicted"/>
<dbReference type="Gene3D" id="3.40.50.2000">
    <property type="entry name" value="Glycogen Phosphorylase B"/>
    <property type="match status" value="2"/>
</dbReference>
<dbReference type="EMBL" id="JAUSXK010000001">
    <property type="protein sequence ID" value="MDQ0645028.1"/>
    <property type="molecule type" value="Genomic_DNA"/>
</dbReference>
<organism evidence="5 6">
    <name type="scientific">Microbacterium murale</name>
    <dbReference type="NCBI Taxonomy" id="1081040"/>
    <lineage>
        <taxon>Bacteria</taxon>
        <taxon>Bacillati</taxon>
        <taxon>Actinomycetota</taxon>
        <taxon>Actinomycetes</taxon>
        <taxon>Micrococcales</taxon>
        <taxon>Microbacteriaceae</taxon>
        <taxon>Microbacterium</taxon>
    </lineage>
</organism>
<dbReference type="Pfam" id="PF13692">
    <property type="entry name" value="Glyco_trans_1_4"/>
    <property type="match status" value="1"/>
</dbReference>
<dbReference type="RefSeq" id="WP_307363199.1">
    <property type="nucleotide sequence ID" value="NZ_JAUSXK010000001.1"/>
</dbReference>
<evidence type="ECO:0000256" key="3">
    <source>
        <dbReference type="ARBA" id="ARBA00022679"/>
    </source>
</evidence>
<accession>A0ABU0PCH3</accession>
<evidence type="ECO:0000313" key="6">
    <source>
        <dbReference type="Proteomes" id="UP001239085"/>
    </source>
</evidence>
<protein>
    <recommendedName>
        <fullName evidence="1">D-inositol 3-phosphate glycosyltransferase</fullName>
    </recommendedName>
</protein>
<dbReference type="Proteomes" id="UP001239085">
    <property type="component" value="Unassembled WGS sequence"/>
</dbReference>
<dbReference type="PANTHER" id="PTHR45947:SF3">
    <property type="entry name" value="SULFOQUINOVOSYL TRANSFERASE SQD2"/>
    <property type="match status" value="1"/>
</dbReference>
<keyword evidence="6" id="KW-1185">Reference proteome</keyword>
<dbReference type="SUPFAM" id="SSF53756">
    <property type="entry name" value="UDP-Glycosyltransferase/glycogen phosphorylase"/>
    <property type="match status" value="1"/>
</dbReference>
<reference evidence="5 6" key="1">
    <citation type="submission" date="2023-07" db="EMBL/GenBank/DDBJ databases">
        <title>Comparative genomics of wheat-associated soil bacteria to identify genetic determinants of phenazine resistance.</title>
        <authorList>
            <person name="Mouncey N."/>
        </authorList>
    </citation>
    <scope>NUCLEOTIDE SEQUENCE [LARGE SCALE GENOMIC DNA]</scope>
    <source>
        <strain evidence="5 6">W2I7</strain>
    </source>
</reference>
<keyword evidence="3" id="KW-0808">Transferase</keyword>
<evidence type="ECO:0000256" key="2">
    <source>
        <dbReference type="ARBA" id="ARBA00022676"/>
    </source>
</evidence>
<dbReference type="Pfam" id="PF13579">
    <property type="entry name" value="Glyco_trans_4_4"/>
    <property type="match status" value="1"/>
</dbReference>
<gene>
    <name evidence="5" type="ORF">QFZ46_003188</name>
</gene>
<evidence type="ECO:0000256" key="1">
    <source>
        <dbReference type="ARBA" id="ARBA00021292"/>
    </source>
</evidence>
<dbReference type="PANTHER" id="PTHR45947">
    <property type="entry name" value="SULFOQUINOVOSYL TRANSFERASE SQD2"/>
    <property type="match status" value="1"/>
</dbReference>
<keyword evidence="2" id="KW-0328">Glycosyltransferase</keyword>
<evidence type="ECO:0000259" key="4">
    <source>
        <dbReference type="Pfam" id="PF13579"/>
    </source>
</evidence>
<comment type="caution">
    <text evidence="5">The sequence shown here is derived from an EMBL/GenBank/DDBJ whole genome shotgun (WGS) entry which is preliminary data.</text>
</comment>
<dbReference type="CDD" id="cd03794">
    <property type="entry name" value="GT4_WbuB-like"/>
    <property type="match status" value="1"/>
</dbReference>
<sequence length="394" mass="42099">MSRDRAAIIATRVYPPEVAAASFRMQLIAEALATDAAVTVLTSRTPAGGDAGEKQDQTKIVVRRAPVLRDRSGAIRGYVQYLSFDIPLFFRLLVTRGDVIVAEAPPTTGLVALLAAFVRRRRLVYYPGDIWTDAVKSMGAPTAVVAIIKWMESCVVRGADRVLAVSPEVAERLKDLGAAPEDVTVVGNGIDTRVFHPDVLPIPVARRYFVYTGTMSEWQEPSIFVRALADLADTEVELRFFGQGAAEAELRSLAQELVPGRVHFGGVVPPEESARWIRGAIGALVSIVPGIGYDFARPTKTYAAAACGTPVLFAGASTGGAVVREGGLGETADFATSEVRDGMARLLSEYESGATESLRRQRAEWVRRNASLEAAGARAADAVRTLVQGPGTSA</sequence>
<dbReference type="InterPro" id="IPR050194">
    <property type="entry name" value="Glycosyltransferase_grp1"/>
</dbReference>